<dbReference type="Gene3D" id="1.10.132.30">
    <property type="match status" value="1"/>
</dbReference>
<evidence type="ECO:0000259" key="13">
    <source>
        <dbReference type="SMART" id="SM00663"/>
    </source>
</evidence>
<dbReference type="InterPro" id="IPR012754">
    <property type="entry name" value="DNA-dir_RpoC_beta_prime_bact"/>
</dbReference>
<dbReference type="InterPro" id="IPR007080">
    <property type="entry name" value="RNA_pol_Rpb1_1"/>
</dbReference>
<feature type="binding site" evidence="10">
    <location>
        <position position="892"/>
    </location>
    <ligand>
        <name>Zn(2+)</name>
        <dbReference type="ChEBI" id="CHEBI:29105"/>
        <label>2</label>
    </ligand>
</feature>
<feature type="binding site" evidence="10">
    <location>
        <position position="451"/>
    </location>
    <ligand>
        <name>Mg(2+)</name>
        <dbReference type="ChEBI" id="CHEBI:18420"/>
    </ligand>
</feature>
<dbReference type="InterPro" id="IPR045867">
    <property type="entry name" value="DNA-dir_RpoC_beta_prime"/>
</dbReference>
<keyword evidence="4 10" id="KW-0808">Transferase</keyword>
<evidence type="ECO:0000256" key="12">
    <source>
        <dbReference type="SAM" id="Coils"/>
    </source>
</evidence>
<keyword evidence="12" id="KW-0175">Coiled coil</keyword>
<dbReference type="Proteomes" id="UP001370590">
    <property type="component" value="Unassembled WGS sequence"/>
</dbReference>
<evidence type="ECO:0000256" key="3">
    <source>
        <dbReference type="ARBA" id="ARBA00022478"/>
    </source>
</evidence>
<dbReference type="CDD" id="cd01609">
    <property type="entry name" value="RNAP_beta'_N"/>
    <property type="match status" value="1"/>
</dbReference>
<keyword evidence="15" id="KW-1185">Reference proteome</keyword>
<evidence type="ECO:0000256" key="9">
    <source>
        <dbReference type="ARBA" id="ARBA00048552"/>
    </source>
</evidence>
<accession>A0ABU8SID6</accession>
<feature type="binding site" evidence="10">
    <location>
        <position position="60"/>
    </location>
    <ligand>
        <name>Zn(2+)</name>
        <dbReference type="ChEBI" id="CHEBI:29105"/>
        <label>1</label>
    </ligand>
</feature>
<dbReference type="InterPro" id="IPR000722">
    <property type="entry name" value="RNA_pol_asu"/>
</dbReference>
<feature type="domain" description="RNA polymerase N-terminal" evidence="13">
    <location>
        <begin position="224"/>
        <end position="503"/>
    </location>
</feature>
<dbReference type="SMART" id="SM00663">
    <property type="entry name" value="RPOLA_N"/>
    <property type="match status" value="1"/>
</dbReference>
<feature type="coiled-coil region" evidence="12">
    <location>
        <begin position="376"/>
        <end position="403"/>
    </location>
</feature>
<comment type="similarity">
    <text evidence="2 10 11">Belongs to the RNA polymerase beta' chain family.</text>
</comment>
<sequence>MVDVNKFESMQIGLASSDKIRSWSYGEVQKPETINYRTLKPEKEGLFDERIFGPTKDWECACGKYKRIRYRGIVCDRCGVEVTRSKVRRERMGHIELAAPVTHIWYFKGIPSRMGLVLDMSPRALEEIIYFASYVVTDAGDTPLENKQLLSEHDYREKKLEYGSRFKADIGAEAIKTLLENVDVQRETDELKEELKKATGQKRTRAVRRLDILEAFLTSENDLDWMVMDAIPVIPPDLRPMVQLEGGRFATSDLNDLYRRVINRNNRLKRLLDLHAPGIIVQNEKRMLQEAVDALIDNGRRGRPVAGPGNRPLKSLSHMLKGKQGRFRQNLLGKRVDYSGRSVIDVGPFLKFNQMGLPVPMAMELFKPFIMKELVKRGIASNIKNAKRQIDRQEDEVFDVLEDVIKEHPVLLNRAPTLHRLGIQAFEPVLVSGKSMRLHPLACEAYNADFDGDQMAIHVPLSDEAQAESRILMLAASHILAPRDGKPIVAPSQDMVIGNYYLTMEEAGREGEGTIFNDYNEALLSYQNGTTHWHTRVGIRVSSMPEKPFTDDQKDKILVTTTGKIIFNHILPKAFTYLNEPTDTNVHGHIPDQYFLEPGENIFDHLKDAPLVPPFKKGFLSDVIAEVYNEYKVTITSKLLDRIKDIGYDKSTKSGLTVGITDVTDLKEKSAVLEHAHKQVDMVTKQFRRGLITDQERYERVIQIWSDAKDEIQELLMKNFDPQNPIFMMSDSGARGNISNFTQLAGMRGLMASPSGDIMELPITSNFREGLSVLEMFISTHGARKGMTDTALKTANSGYLTRRLVDVAQDVIIREDDCGTDRGLVVKAMTQGNETIEPLYDRVIGRFAMKTVVDPKNGEVIVNKNEMINEPEAQAIEDAGIKEVEIRSAFTCNSVHGVCAKCYGRNLATGDPVEVGEAVGTVAAQSIGEPGTQLTMRNFHTGGVAGNSDITQGLPRVQEIVEARNPKGKAEITEVTGTVEKIEENPAERTQEITIKGDTDTRTYSVPINSQLQVAEGDFIRRGSQLNDGSIDPKELIKVRDTLSTEVYLLGEVQKVYRMQGVDLSDKHAEIMVRQMLRKVRIMDPGDTELLPGTLMDINDFKESNRDAVITGKIPATARPVLLGITKAALETNSFLSAASFQETTRVLTDAAIRGKNDPLVGLKENVIIGKLIPAGTGMHTYGDIKPKEIGASTTDGVYSISELEEKIKKEEDAKN</sequence>
<dbReference type="Pfam" id="PF04983">
    <property type="entry name" value="RNA_pol_Rpb1_3"/>
    <property type="match status" value="1"/>
</dbReference>
<dbReference type="CDD" id="cd02655">
    <property type="entry name" value="RNAP_beta'_C"/>
    <property type="match status" value="1"/>
</dbReference>
<evidence type="ECO:0000256" key="1">
    <source>
        <dbReference type="ARBA" id="ARBA00004026"/>
    </source>
</evidence>
<feature type="binding site" evidence="10">
    <location>
        <position position="902"/>
    </location>
    <ligand>
        <name>Zn(2+)</name>
        <dbReference type="ChEBI" id="CHEBI:29105"/>
        <label>2</label>
    </ligand>
</feature>
<evidence type="ECO:0000256" key="5">
    <source>
        <dbReference type="ARBA" id="ARBA00022695"/>
    </source>
</evidence>
<dbReference type="InterPro" id="IPR038120">
    <property type="entry name" value="Rpb1_funnel_sf"/>
</dbReference>
<comment type="subunit">
    <text evidence="10">The RNAP catalytic core consists of 2 alpha, 1 beta, 1 beta' and 1 omega subunit. When a sigma factor is associated with the core the holoenzyme is formed, which can initiate transcription.</text>
</comment>
<comment type="function">
    <text evidence="1 10 11">DNA-dependent RNA polymerase catalyzes the transcription of DNA into RNA using the four ribonucleoside triphosphates as substrates.</text>
</comment>
<dbReference type="SUPFAM" id="SSF64484">
    <property type="entry name" value="beta and beta-prime subunits of DNA dependent RNA-polymerase"/>
    <property type="match status" value="1"/>
</dbReference>
<feature type="binding site" evidence="10">
    <location>
        <position position="78"/>
    </location>
    <ligand>
        <name>Zn(2+)</name>
        <dbReference type="ChEBI" id="CHEBI:29105"/>
        <label>1</label>
    </ligand>
</feature>
<evidence type="ECO:0000256" key="7">
    <source>
        <dbReference type="ARBA" id="ARBA00022842"/>
    </source>
</evidence>
<feature type="binding site" evidence="10">
    <location>
        <position position="899"/>
    </location>
    <ligand>
        <name>Zn(2+)</name>
        <dbReference type="ChEBI" id="CHEBI:29105"/>
        <label>2</label>
    </ligand>
</feature>
<feature type="binding site" evidence="10">
    <location>
        <position position="453"/>
    </location>
    <ligand>
        <name>Mg(2+)</name>
        <dbReference type="ChEBI" id="CHEBI:18420"/>
    </ligand>
</feature>
<keyword evidence="6 10" id="KW-0479">Metal-binding</keyword>
<dbReference type="Gene3D" id="1.10.274.100">
    <property type="entry name" value="RNA polymerase Rpb1, domain 3"/>
    <property type="match status" value="1"/>
</dbReference>
<dbReference type="Gene3D" id="1.10.150.390">
    <property type="match status" value="1"/>
</dbReference>
<dbReference type="Gene3D" id="2.40.40.20">
    <property type="match status" value="1"/>
</dbReference>
<dbReference type="EC" id="2.7.7.6" evidence="10"/>
<dbReference type="GO" id="GO:0003899">
    <property type="term" value="F:DNA-directed RNA polymerase activity"/>
    <property type="evidence" value="ECO:0007669"/>
    <property type="project" value="UniProtKB-EC"/>
</dbReference>
<dbReference type="InterPro" id="IPR007081">
    <property type="entry name" value="RNA_pol_Rpb1_5"/>
</dbReference>
<dbReference type="InterPro" id="IPR006592">
    <property type="entry name" value="RNA_pol_N"/>
</dbReference>
<dbReference type="PANTHER" id="PTHR19376">
    <property type="entry name" value="DNA-DIRECTED RNA POLYMERASE"/>
    <property type="match status" value="1"/>
</dbReference>
<evidence type="ECO:0000313" key="15">
    <source>
        <dbReference type="Proteomes" id="UP001370590"/>
    </source>
</evidence>
<dbReference type="Pfam" id="PF05000">
    <property type="entry name" value="RNA_pol_Rpb1_4"/>
    <property type="match status" value="1"/>
</dbReference>
<dbReference type="HAMAP" id="MF_01322">
    <property type="entry name" value="RNApol_bact_RpoC"/>
    <property type="match status" value="1"/>
</dbReference>
<comment type="cofactor">
    <cofactor evidence="10">
        <name>Mg(2+)</name>
        <dbReference type="ChEBI" id="CHEBI:18420"/>
    </cofactor>
    <text evidence="10">Binds 1 Mg(2+) ion per subunit.</text>
</comment>
<dbReference type="Gene3D" id="1.10.40.90">
    <property type="match status" value="1"/>
</dbReference>
<comment type="caution">
    <text evidence="14">The sequence shown here is derived from an EMBL/GenBank/DDBJ whole genome shotgun (WGS) entry which is preliminary data.</text>
</comment>
<keyword evidence="8 10" id="KW-0804">Transcription</keyword>
<dbReference type="Gene3D" id="4.10.860.120">
    <property type="entry name" value="RNA polymerase II, clamp domain"/>
    <property type="match status" value="1"/>
</dbReference>
<evidence type="ECO:0000256" key="4">
    <source>
        <dbReference type="ARBA" id="ARBA00022679"/>
    </source>
</evidence>
<proteinExistence type="inferred from homology"/>
<keyword evidence="5 10" id="KW-0548">Nucleotidyltransferase</keyword>
<feature type="binding site" evidence="10">
    <location>
        <position position="818"/>
    </location>
    <ligand>
        <name>Zn(2+)</name>
        <dbReference type="ChEBI" id="CHEBI:29105"/>
        <label>2</label>
    </ligand>
</feature>
<comment type="catalytic activity">
    <reaction evidence="9 10 11">
        <text>RNA(n) + a ribonucleoside 5'-triphosphate = RNA(n+1) + diphosphate</text>
        <dbReference type="Rhea" id="RHEA:21248"/>
        <dbReference type="Rhea" id="RHEA-COMP:14527"/>
        <dbReference type="Rhea" id="RHEA-COMP:17342"/>
        <dbReference type="ChEBI" id="CHEBI:33019"/>
        <dbReference type="ChEBI" id="CHEBI:61557"/>
        <dbReference type="ChEBI" id="CHEBI:140395"/>
        <dbReference type="EC" id="2.7.7.6"/>
    </reaction>
</comment>
<feature type="binding site" evidence="10">
    <location>
        <position position="75"/>
    </location>
    <ligand>
        <name>Zn(2+)</name>
        <dbReference type="ChEBI" id="CHEBI:29105"/>
        <label>1</label>
    </ligand>
</feature>
<evidence type="ECO:0000313" key="14">
    <source>
        <dbReference type="EMBL" id="MEJ6399661.1"/>
    </source>
</evidence>
<name>A0ABU8SID6_9LACO</name>
<feature type="binding site" evidence="10">
    <location>
        <position position="449"/>
    </location>
    <ligand>
        <name>Mg(2+)</name>
        <dbReference type="ChEBI" id="CHEBI:18420"/>
    </ligand>
</feature>
<dbReference type="InterPro" id="IPR007066">
    <property type="entry name" value="RNA_pol_Rpb1_3"/>
</dbReference>
<dbReference type="EMBL" id="JAWMWH010000001">
    <property type="protein sequence ID" value="MEJ6399661.1"/>
    <property type="molecule type" value="Genomic_DNA"/>
</dbReference>
<dbReference type="NCBIfam" id="TIGR02386">
    <property type="entry name" value="rpoC_TIGR"/>
    <property type="match status" value="1"/>
</dbReference>
<dbReference type="InterPro" id="IPR042102">
    <property type="entry name" value="RNA_pol_Rpb1_3_sf"/>
</dbReference>
<dbReference type="Gene3D" id="1.10.1790.20">
    <property type="match status" value="1"/>
</dbReference>
<comment type="cofactor">
    <cofactor evidence="10">
        <name>Zn(2+)</name>
        <dbReference type="ChEBI" id="CHEBI:29105"/>
    </cofactor>
    <text evidence="10">Binds 2 Zn(2+) ions per subunit.</text>
</comment>
<dbReference type="Pfam" id="PF00623">
    <property type="entry name" value="RNA_pol_Rpb1_2"/>
    <property type="match status" value="1"/>
</dbReference>
<keyword evidence="10" id="KW-0862">Zinc</keyword>
<evidence type="ECO:0000256" key="11">
    <source>
        <dbReference type="RuleBase" id="RU004279"/>
    </source>
</evidence>
<dbReference type="Pfam" id="PF04997">
    <property type="entry name" value="RNA_pol_Rpb1_1"/>
    <property type="match status" value="1"/>
</dbReference>
<dbReference type="Gene3D" id="2.40.50.100">
    <property type="match status" value="1"/>
</dbReference>
<dbReference type="InterPro" id="IPR007083">
    <property type="entry name" value="RNA_pol_Rpb1_4"/>
</dbReference>
<dbReference type="InterPro" id="IPR044893">
    <property type="entry name" value="RNA_pol_Rpb1_clamp_domain"/>
</dbReference>
<evidence type="ECO:0000256" key="6">
    <source>
        <dbReference type="ARBA" id="ARBA00022723"/>
    </source>
</evidence>
<dbReference type="GO" id="GO:0000428">
    <property type="term" value="C:DNA-directed RNA polymerase complex"/>
    <property type="evidence" value="ECO:0007669"/>
    <property type="project" value="UniProtKB-KW"/>
</dbReference>
<dbReference type="RefSeq" id="WP_339959507.1">
    <property type="nucleotide sequence ID" value="NZ_JAWMWH010000001.1"/>
</dbReference>
<keyword evidence="7 10" id="KW-0460">Magnesium</keyword>
<reference evidence="14 15" key="1">
    <citation type="submission" date="2023-10" db="EMBL/GenBank/DDBJ databases">
        <title>Nicoliella lavandulae sp. nov. isolated from Lavandula angustifolia flowers.</title>
        <authorList>
            <person name="Alcantara C."/>
            <person name="Zuniga M."/>
            <person name="Landete J.M."/>
            <person name="Monedero V."/>
        </authorList>
    </citation>
    <scope>NUCLEOTIDE SEQUENCE [LARGE SCALE GENOMIC DNA]</scope>
    <source>
        <strain evidence="14 15">Es01</strain>
    </source>
</reference>
<organism evidence="14 15">
    <name type="scientific">Nicoliella lavandulae</name>
    <dbReference type="NCBI Taxonomy" id="3082954"/>
    <lineage>
        <taxon>Bacteria</taxon>
        <taxon>Bacillati</taxon>
        <taxon>Bacillota</taxon>
        <taxon>Bacilli</taxon>
        <taxon>Lactobacillales</taxon>
        <taxon>Lactobacillaceae</taxon>
        <taxon>Nicoliella</taxon>
    </lineage>
</organism>
<protein>
    <recommendedName>
        <fullName evidence="10">DNA-directed RNA polymerase subunit beta'</fullName>
        <shortName evidence="10">RNAP subunit beta'</shortName>
        <ecNumber evidence="10">2.7.7.6</ecNumber>
    </recommendedName>
    <alternativeName>
        <fullName evidence="10">RNA polymerase subunit beta'</fullName>
    </alternativeName>
    <alternativeName>
        <fullName evidence="10">Transcriptase subunit beta'</fullName>
    </alternativeName>
</protein>
<evidence type="ECO:0000256" key="8">
    <source>
        <dbReference type="ARBA" id="ARBA00023163"/>
    </source>
</evidence>
<keyword evidence="3 10" id="KW-0240">DNA-directed RNA polymerase</keyword>
<dbReference type="Pfam" id="PF04998">
    <property type="entry name" value="RNA_pol_Rpb1_5"/>
    <property type="match status" value="1"/>
</dbReference>
<gene>
    <name evidence="10 14" type="primary">rpoC</name>
    <name evidence="14" type="ORF">R4146_00430</name>
</gene>
<evidence type="ECO:0000256" key="10">
    <source>
        <dbReference type="HAMAP-Rule" id="MF_01322"/>
    </source>
</evidence>
<dbReference type="PANTHER" id="PTHR19376:SF54">
    <property type="entry name" value="DNA-DIRECTED RNA POLYMERASE SUBUNIT BETA"/>
    <property type="match status" value="1"/>
</dbReference>
<feature type="binding site" evidence="10">
    <location>
        <position position="62"/>
    </location>
    <ligand>
        <name>Zn(2+)</name>
        <dbReference type="ChEBI" id="CHEBI:29105"/>
        <label>1</label>
    </ligand>
</feature>
<evidence type="ECO:0000256" key="2">
    <source>
        <dbReference type="ARBA" id="ARBA00006460"/>
    </source>
</evidence>